<dbReference type="PANTHER" id="PTHR13022:SF0">
    <property type="entry name" value="EUKARYOTIC TRANSLATION INITIATION FACTOR 3 SUBUNIT K"/>
    <property type="match status" value="1"/>
</dbReference>
<dbReference type="InterPro" id="IPR016020">
    <property type="entry name" value="Transl_init_fac_sub12_N_euk"/>
</dbReference>
<reference evidence="3" key="1">
    <citation type="submission" date="2015-09" db="EMBL/GenBank/DDBJ databases">
        <authorList>
            <consortium name="Pathogen Informatics"/>
        </authorList>
    </citation>
    <scope>NUCLEOTIDE SEQUENCE [LARGE SCALE GENOMIC DNA]</scope>
    <source>
        <strain evidence="3">Lake Konstanz</strain>
    </source>
</reference>
<proteinExistence type="predicted"/>
<dbReference type="InterPro" id="IPR016024">
    <property type="entry name" value="ARM-type_fold"/>
</dbReference>
<keyword evidence="3" id="KW-1185">Reference proteome</keyword>
<dbReference type="Gene3D" id="1.10.10.10">
    <property type="entry name" value="Winged helix-like DNA-binding domain superfamily/Winged helix DNA-binding domain"/>
    <property type="match status" value="1"/>
</dbReference>
<dbReference type="OMA" id="DLERCCF"/>
<dbReference type="GO" id="GO:0006446">
    <property type="term" value="P:regulation of translational initiation"/>
    <property type="evidence" value="ECO:0007669"/>
    <property type="project" value="InterPro"/>
</dbReference>
<sequence>MAEAMTKQISNQVDSKGTYTATEVTEYLKTVFLRGERPDAATLEKVLVAALARFPSRDFVMFLSLVPLQVQEASEKIKGLKEAENDLERCCFAAFWKKWEALRQIVTVSAGFEEIVQQNIANVLIDSVVRIETDKLKAALNVADVAAFLKAKKVAFTAEKNDIVFAANAFNSPEPSSNTTEKLTMPQILSVVNRSQWSL</sequence>
<evidence type="ECO:0000259" key="1">
    <source>
        <dbReference type="Pfam" id="PF10075"/>
    </source>
</evidence>
<protein>
    <submittedName>
        <fullName evidence="2">COP9 signalosome, subunit CSN8, putative</fullName>
    </submittedName>
</protein>
<dbReference type="GO" id="GO:0005852">
    <property type="term" value="C:eukaryotic translation initiation factor 3 complex"/>
    <property type="evidence" value="ECO:0007669"/>
    <property type="project" value="InterPro"/>
</dbReference>
<dbReference type="GO" id="GO:0003743">
    <property type="term" value="F:translation initiation factor activity"/>
    <property type="evidence" value="ECO:0007669"/>
    <property type="project" value="InterPro"/>
</dbReference>
<dbReference type="InterPro" id="IPR033464">
    <property type="entry name" value="CSN8_PSD8_EIF3K"/>
</dbReference>
<evidence type="ECO:0000313" key="3">
    <source>
        <dbReference type="Proteomes" id="UP000051952"/>
    </source>
</evidence>
<accession>A0A0S4JSL7</accession>
<dbReference type="PANTHER" id="PTHR13022">
    <property type="entry name" value="EUKARYOTIC TRANSLATION INITIATION FACTOR 3 SUBUNIT 11"/>
    <property type="match status" value="1"/>
</dbReference>
<dbReference type="VEuPathDB" id="TriTrypDB:BSAL_41525"/>
<organism evidence="2 3">
    <name type="scientific">Bodo saltans</name>
    <name type="common">Flagellated protozoan</name>
    <dbReference type="NCBI Taxonomy" id="75058"/>
    <lineage>
        <taxon>Eukaryota</taxon>
        <taxon>Discoba</taxon>
        <taxon>Euglenozoa</taxon>
        <taxon>Kinetoplastea</taxon>
        <taxon>Metakinetoplastina</taxon>
        <taxon>Eubodonida</taxon>
        <taxon>Bodonidae</taxon>
        <taxon>Bodo</taxon>
    </lineage>
</organism>
<dbReference type="OrthoDB" id="337745at2759"/>
<dbReference type="Gene3D" id="1.25.40.250">
    <property type="entry name" value="ARM repeat, domain 1"/>
    <property type="match status" value="1"/>
</dbReference>
<dbReference type="EMBL" id="CYKH01002133">
    <property type="protein sequence ID" value="CUG93237.1"/>
    <property type="molecule type" value="Genomic_DNA"/>
</dbReference>
<feature type="domain" description="CSN8/PSMD8/EIF3K" evidence="1">
    <location>
        <begin position="42"/>
        <end position="160"/>
    </location>
</feature>
<dbReference type="AlphaFoldDB" id="A0A0S4JSL7"/>
<dbReference type="Proteomes" id="UP000051952">
    <property type="component" value="Unassembled WGS sequence"/>
</dbReference>
<dbReference type="InterPro" id="IPR009374">
    <property type="entry name" value="eIF3k"/>
</dbReference>
<name>A0A0S4JSL7_BODSA</name>
<dbReference type="SUPFAM" id="SSF48371">
    <property type="entry name" value="ARM repeat"/>
    <property type="match status" value="1"/>
</dbReference>
<dbReference type="InterPro" id="IPR036388">
    <property type="entry name" value="WH-like_DNA-bd_sf"/>
</dbReference>
<gene>
    <name evidence="2" type="ORF">BSAL_41525</name>
</gene>
<evidence type="ECO:0000313" key="2">
    <source>
        <dbReference type="EMBL" id="CUG93237.1"/>
    </source>
</evidence>
<dbReference type="GO" id="GO:0043022">
    <property type="term" value="F:ribosome binding"/>
    <property type="evidence" value="ECO:0007669"/>
    <property type="project" value="InterPro"/>
</dbReference>
<dbReference type="Pfam" id="PF10075">
    <property type="entry name" value="CSN8_PSD8_EIF3K"/>
    <property type="match status" value="1"/>
</dbReference>